<protein>
    <submittedName>
        <fullName evidence="4">Putative wd40 domain protein</fullName>
    </submittedName>
</protein>
<dbReference type="PROSITE" id="PS50082">
    <property type="entry name" value="WD_REPEATS_2"/>
    <property type="match status" value="2"/>
</dbReference>
<feature type="repeat" description="WD" evidence="3">
    <location>
        <begin position="345"/>
        <end position="386"/>
    </location>
</feature>
<organism evidence="4">
    <name type="scientific">Xenopsylla cheopis</name>
    <name type="common">Oriental rat flea</name>
    <name type="synonym">Pulex cheopis</name>
    <dbReference type="NCBI Taxonomy" id="163159"/>
    <lineage>
        <taxon>Eukaryota</taxon>
        <taxon>Metazoa</taxon>
        <taxon>Ecdysozoa</taxon>
        <taxon>Arthropoda</taxon>
        <taxon>Hexapoda</taxon>
        <taxon>Insecta</taxon>
        <taxon>Pterygota</taxon>
        <taxon>Neoptera</taxon>
        <taxon>Endopterygota</taxon>
        <taxon>Siphonaptera</taxon>
        <taxon>Pulicidae</taxon>
        <taxon>Xenopsyllinae</taxon>
        <taxon>Xenopsylla</taxon>
    </lineage>
</organism>
<keyword evidence="2" id="KW-0677">Repeat</keyword>
<feature type="repeat" description="WD" evidence="3">
    <location>
        <begin position="181"/>
        <end position="222"/>
    </location>
</feature>
<sequence>MDNNNPVEAPNEDLEDVYNEEDFTYVGDVEDFLDELEEVSCDEEYDPPRDDSIRTFTLDEDDESAFCIAIHPDDKMYAAGTEADKLYVWHADGVNKCSFDFEDSVICVEFSTDGTLLAATDMAGNLKVYDVTKNPFNVVFEYEVGDTQFLIWHKQAHVVFCGSITGDIYVLKVPTGDCKMLLGHGVKVNCASLMADGLRLAAGYLDGAVKIWDIKSTTVQNQINADSQIISIDTHIDNKLIMIGTEEGNMSLINGAKVLNTIRLGDSVESVIFYNNPELNLAAVGCLNGTIVIWDVAKNALRHKLELRKSVILVQWLPGAKIISAHLDGCVRIHDGRSGVLESVFMGHKRAILDFAISKNHKTFATASDDSTAKLFDLTNPPQEEMES</sequence>
<name>A0A6M2DP17_XENCH</name>
<dbReference type="SUPFAM" id="SSF50978">
    <property type="entry name" value="WD40 repeat-like"/>
    <property type="match status" value="1"/>
</dbReference>
<evidence type="ECO:0000256" key="2">
    <source>
        <dbReference type="ARBA" id="ARBA00022737"/>
    </source>
</evidence>
<evidence type="ECO:0000313" key="4">
    <source>
        <dbReference type="EMBL" id="NOV46567.1"/>
    </source>
</evidence>
<dbReference type="EMBL" id="GIIL01002841">
    <property type="protein sequence ID" value="NOV46567.1"/>
    <property type="molecule type" value="Transcribed_RNA"/>
</dbReference>
<accession>A0A6M2DP17</accession>
<proteinExistence type="predicted"/>
<evidence type="ECO:0000256" key="3">
    <source>
        <dbReference type="PROSITE-ProRule" id="PRU00221"/>
    </source>
</evidence>
<dbReference type="AlphaFoldDB" id="A0A6M2DP17"/>
<dbReference type="PROSITE" id="PS00678">
    <property type="entry name" value="WD_REPEATS_1"/>
    <property type="match status" value="1"/>
</dbReference>
<dbReference type="PROSITE" id="PS50294">
    <property type="entry name" value="WD_REPEATS_REGION"/>
    <property type="match status" value="1"/>
</dbReference>
<dbReference type="InterPro" id="IPR015943">
    <property type="entry name" value="WD40/YVTN_repeat-like_dom_sf"/>
</dbReference>
<evidence type="ECO:0000256" key="1">
    <source>
        <dbReference type="ARBA" id="ARBA00022574"/>
    </source>
</evidence>
<dbReference type="Pfam" id="PF00400">
    <property type="entry name" value="WD40"/>
    <property type="match status" value="3"/>
</dbReference>
<dbReference type="InterPro" id="IPR019775">
    <property type="entry name" value="WD40_repeat_CS"/>
</dbReference>
<dbReference type="PANTHER" id="PTHR19857:SF8">
    <property type="entry name" value="ANGIO-ASSOCIATED MIGRATORY CELL PROTEIN"/>
    <property type="match status" value="1"/>
</dbReference>
<dbReference type="SMART" id="SM00320">
    <property type="entry name" value="WD40"/>
    <property type="match status" value="7"/>
</dbReference>
<dbReference type="InterPro" id="IPR051179">
    <property type="entry name" value="WD_repeat_multifunction"/>
</dbReference>
<dbReference type="InterPro" id="IPR036322">
    <property type="entry name" value="WD40_repeat_dom_sf"/>
</dbReference>
<dbReference type="Gene3D" id="2.130.10.10">
    <property type="entry name" value="YVTN repeat-like/Quinoprotein amine dehydrogenase"/>
    <property type="match status" value="1"/>
</dbReference>
<keyword evidence="1 3" id="KW-0853">WD repeat</keyword>
<reference evidence="4" key="1">
    <citation type="submission" date="2020-03" db="EMBL/GenBank/DDBJ databases">
        <title>Transcriptomic Profiling of the Digestive Tract of the Rat Flea, Xenopsylla cheopis, Following Blood Feeding and Infection with Yersinia pestis.</title>
        <authorList>
            <person name="Bland D.M."/>
            <person name="Martens C.A."/>
            <person name="Virtaneva K."/>
            <person name="Kanakabandi K."/>
            <person name="Long D."/>
            <person name="Rosenke R."/>
            <person name="Saturday G.A."/>
            <person name="Hoyt F.H."/>
            <person name="Bruno D.P."/>
            <person name="Ribeiro J.M.C."/>
            <person name="Hinnebusch J."/>
        </authorList>
    </citation>
    <scope>NUCLEOTIDE SEQUENCE</scope>
</reference>
<dbReference type="PANTHER" id="PTHR19857">
    <property type="entry name" value="MITOCHONDRIAL DIVISION PROTEIN 1-RELATED"/>
    <property type="match status" value="1"/>
</dbReference>
<dbReference type="InterPro" id="IPR001680">
    <property type="entry name" value="WD40_rpt"/>
</dbReference>